<evidence type="ECO:0000313" key="12">
    <source>
        <dbReference type="Proteomes" id="UP000494165"/>
    </source>
</evidence>
<dbReference type="PANTHER" id="PTHR11108">
    <property type="entry name" value="FERROCHELATASE"/>
    <property type="match status" value="1"/>
</dbReference>
<evidence type="ECO:0000256" key="2">
    <source>
        <dbReference type="ARBA" id="ARBA00007718"/>
    </source>
</evidence>
<evidence type="ECO:0000256" key="7">
    <source>
        <dbReference type="ARBA" id="ARBA00023239"/>
    </source>
</evidence>
<dbReference type="InterPro" id="IPR019772">
    <property type="entry name" value="Ferrochelatase_AS"/>
</dbReference>
<keyword evidence="5 10" id="KW-0350">Heme biosynthesis</keyword>
<dbReference type="CDD" id="cd03411">
    <property type="entry name" value="Ferrochelatase_N"/>
    <property type="match status" value="1"/>
</dbReference>
<keyword evidence="10" id="KW-0999">Mitochondrion inner membrane</keyword>
<dbReference type="EMBL" id="CADEPI010000144">
    <property type="protein sequence ID" value="CAB3377415.1"/>
    <property type="molecule type" value="Genomic_DNA"/>
</dbReference>
<evidence type="ECO:0000313" key="11">
    <source>
        <dbReference type="EMBL" id="CAB3377415.1"/>
    </source>
</evidence>
<comment type="function">
    <text evidence="10">Catalyzes the ferrous insertion into protoporphyrin IX.</text>
</comment>
<protein>
    <recommendedName>
        <fullName evidence="10">Ferrochelatase</fullName>
        <ecNumber evidence="10">4.98.1.1</ecNumber>
    </recommendedName>
</protein>
<sequence>MINMGGPEKLDQVHDYLLGIMTDRDMIQLPVQSKLGPWIAKRRTPEVQKKYGEIGGGSPILKWTNRQGELMCKKLNEVSKETGPHKHYVAFRYVTPFIDDAIEAMKNDGVEHVVAFSQYPQYSCATSGSSFNAIFDYAAKNKGIAESMKWSVIDRWSTNSLLAKVFADRIRTELNQIPEDVRHDTIILFSAHSLPLKAVQRGDPYPSEVGSTVQMVMNELNHCNPFNLVWQSKVGPLPWLGPFTDEALEAYVKKGKKNFILVPIAFVNEHIETLHELDIEYCHDLGKKLGVQNLRRAAAPNDHPLFIDAITDLVQQRLKSAAPGFQLQLVVQQLKEFEGKQLVSVTKEGLELPEDEVETKKREEDKTKYENLCKVMKDILDKKVVVSNRLVESPCCVVTSQYGWTANMERIS</sequence>
<dbReference type="GO" id="GO:0006783">
    <property type="term" value="P:heme biosynthetic process"/>
    <property type="evidence" value="ECO:0007669"/>
    <property type="project" value="UniProtKB-UniRule"/>
</dbReference>
<keyword evidence="10" id="KW-0472">Membrane</keyword>
<comment type="caution">
    <text evidence="11">The sequence shown here is derived from an EMBL/GenBank/DDBJ whole genome shotgun (WGS) entry which is preliminary data.</text>
</comment>
<dbReference type="InterPro" id="IPR033659">
    <property type="entry name" value="Ferrochelatase_N"/>
</dbReference>
<organism evidence="11 12">
    <name type="scientific">Cloeon dipterum</name>
    <dbReference type="NCBI Taxonomy" id="197152"/>
    <lineage>
        <taxon>Eukaryota</taxon>
        <taxon>Metazoa</taxon>
        <taxon>Ecdysozoa</taxon>
        <taxon>Arthropoda</taxon>
        <taxon>Hexapoda</taxon>
        <taxon>Insecta</taxon>
        <taxon>Pterygota</taxon>
        <taxon>Palaeoptera</taxon>
        <taxon>Ephemeroptera</taxon>
        <taxon>Pisciforma</taxon>
        <taxon>Baetidae</taxon>
        <taxon>Cloeon</taxon>
    </lineage>
</organism>
<evidence type="ECO:0000256" key="8">
    <source>
        <dbReference type="ARBA" id="ARBA00023244"/>
    </source>
</evidence>
<dbReference type="InterPro" id="IPR033644">
    <property type="entry name" value="Ferrochelatase_C"/>
</dbReference>
<dbReference type="GO" id="GO:0005743">
    <property type="term" value="C:mitochondrial inner membrane"/>
    <property type="evidence" value="ECO:0007669"/>
    <property type="project" value="UniProtKB-SubCell"/>
</dbReference>
<dbReference type="OrthoDB" id="1323at2759"/>
<keyword evidence="10" id="KW-0496">Mitochondrion</keyword>
<dbReference type="FunFam" id="3.40.50.1400:FF:000001">
    <property type="entry name" value="Ferrochelatase"/>
    <property type="match status" value="1"/>
</dbReference>
<gene>
    <name evidence="11" type="ORF">CLODIP_2_CD13945</name>
</gene>
<dbReference type="HAMAP" id="MF_00323">
    <property type="entry name" value="Ferrochelatase"/>
    <property type="match status" value="1"/>
</dbReference>
<dbReference type="GO" id="GO:0004325">
    <property type="term" value="F:ferrochelatase activity"/>
    <property type="evidence" value="ECO:0007669"/>
    <property type="project" value="UniProtKB-UniRule"/>
</dbReference>
<dbReference type="EC" id="4.98.1.1" evidence="10"/>
<dbReference type="CDD" id="cd00419">
    <property type="entry name" value="Ferrochelatase_C"/>
    <property type="match status" value="1"/>
</dbReference>
<evidence type="ECO:0000256" key="4">
    <source>
        <dbReference type="ARBA" id="ARBA00023004"/>
    </source>
</evidence>
<evidence type="ECO:0000256" key="5">
    <source>
        <dbReference type="ARBA" id="ARBA00023133"/>
    </source>
</evidence>
<dbReference type="GO" id="GO:0140662">
    <property type="term" value="F:ATP-dependent protein folding chaperone"/>
    <property type="evidence" value="ECO:0007669"/>
    <property type="project" value="InterPro"/>
</dbReference>
<dbReference type="Proteomes" id="UP000494165">
    <property type="component" value="Unassembled WGS sequence"/>
</dbReference>
<keyword evidence="8 10" id="KW-0627">Porphyrin biosynthesis</keyword>
<keyword evidence="4 10" id="KW-0408">Iron</keyword>
<dbReference type="Gene3D" id="1.20.120.790">
    <property type="entry name" value="Heat shock protein 90, C-terminal domain"/>
    <property type="match status" value="1"/>
</dbReference>
<evidence type="ECO:0000256" key="9">
    <source>
        <dbReference type="ARBA" id="ARBA00049915"/>
    </source>
</evidence>
<comment type="similarity">
    <text evidence="2 10">Belongs to the ferrochelatase family.</text>
</comment>
<dbReference type="Pfam" id="PF00762">
    <property type="entry name" value="Ferrochelatase"/>
    <property type="match status" value="1"/>
</dbReference>
<comment type="pathway">
    <text evidence="1 10">Porphyrin-containing compound metabolism; protoheme biosynthesis; protoheme from protoporphyrin-IX: step 1/1.</text>
</comment>
<dbReference type="GO" id="GO:0016887">
    <property type="term" value="F:ATP hydrolysis activity"/>
    <property type="evidence" value="ECO:0007669"/>
    <property type="project" value="InterPro"/>
</dbReference>
<dbReference type="SUPFAM" id="SSF110942">
    <property type="entry name" value="HSP90 C-terminal domain"/>
    <property type="match status" value="1"/>
</dbReference>
<dbReference type="GO" id="GO:0005524">
    <property type="term" value="F:ATP binding"/>
    <property type="evidence" value="ECO:0007669"/>
    <property type="project" value="InterPro"/>
</dbReference>
<dbReference type="Pfam" id="PF00183">
    <property type="entry name" value="HSP90"/>
    <property type="match status" value="1"/>
</dbReference>
<comment type="catalytic activity">
    <reaction evidence="9">
        <text>heme b + 2 H(+) = protoporphyrin IX + Fe(2+)</text>
        <dbReference type="Rhea" id="RHEA:22584"/>
        <dbReference type="ChEBI" id="CHEBI:15378"/>
        <dbReference type="ChEBI" id="CHEBI:29033"/>
        <dbReference type="ChEBI" id="CHEBI:57306"/>
        <dbReference type="ChEBI" id="CHEBI:60344"/>
        <dbReference type="EC" id="4.98.1.1"/>
    </reaction>
    <physiologicalReaction direction="right-to-left" evidence="9">
        <dbReference type="Rhea" id="RHEA:22586"/>
    </physiologicalReaction>
</comment>
<evidence type="ECO:0000256" key="6">
    <source>
        <dbReference type="ARBA" id="ARBA00023186"/>
    </source>
</evidence>
<dbReference type="SUPFAM" id="SSF53800">
    <property type="entry name" value="Chelatase"/>
    <property type="match status" value="1"/>
</dbReference>
<accession>A0A8S1DB10</accession>
<dbReference type="Gene3D" id="3.40.50.11260">
    <property type="match status" value="1"/>
</dbReference>
<keyword evidence="12" id="KW-1185">Reference proteome</keyword>
<dbReference type="NCBIfam" id="TIGR00109">
    <property type="entry name" value="hemH"/>
    <property type="match status" value="1"/>
</dbReference>
<evidence type="ECO:0000256" key="3">
    <source>
        <dbReference type="ARBA" id="ARBA00008239"/>
    </source>
</evidence>
<dbReference type="InterPro" id="IPR001404">
    <property type="entry name" value="Hsp90_fam"/>
</dbReference>
<dbReference type="PANTHER" id="PTHR11108:SF1">
    <property type="entry name" value="FERROCHELATASE, MITOCHONDRIAL"/>
    <property type="match status" value="1"/>
</dbReference>
<keyword evidence="6" id="KW-0143">Chaperone</keyword>
<dbReference type="GO" id="GO:0051082">
    <property type="term" value="F:unfolded protein binding"/>
    <property type="evidence" value="ECO:0007669"/>
    <property type="project" value="InterPro"/>
</dbReference>
<comment type="subcellular location">
    <subcellularLocation>
        <location evidence="10">Mitochondrion inner membrane</location>
    </subcellularLocation>
</comment>
<dbReference type="AlphaFoldDB" id="A0A8S1DB10"/>
<dbReference type="InterPro" id="IPR001015">
    <property type="entry name" value="Ferrochelatase"/>
</dbReference>
<keyword evidence="7 10" id="KW-0456">Lyase</keyword>
<dbReference type="PROSITE" id="PS00534">
    <property type="entry name" value="FERROCHELATASE"/>
    <property type="match status" value="1"/>
</dbReference>
<evidence type="ECO:0000256" key="1">
    <source>
        <dbReference type="ARBA" id="ARBA00004943"/>
    </source>
</evidence>
<dbReference type="InterPro" id="IPR037196">
    <property type="entry name" value="HSP90_C"/>
</dbReference>
<comment type="similarity">
    <text evidence="3">Belongs to the heat shock protein 90 family.</text>
</comment>
<dbReference type="Gene3D" id="3.40.50.1400">
    <property type="match status" value="2"/>
</dbReference>
<reference evidence="11 12" key="1">
    <citation type="submission" date="2020-04" db="EMBL/GenBank/DDBJ databases">
        <authorList>
            <person name="Alioto T."/>
            <person name="Alioto T."/>
            <person name="Gomez Garrido J."/>
        </authorList>
    </citation>
    <scope>NUCLEOTIDE SEQUENCE [LARGE SCALE GENOMIC DNA]</scope>
</reference>
<proteinExistence type="inferred from homology"/>
<name>A0A8S1DB10_9INSE</name>
<evidence type="ECO:0000256" key="10">
    <source>
        <dbReference type="RuleBase" id="RU000607"/>
    </source>
</evidence>